<gene>
    <name evidence="2" type="ORF">H6G14_21530</name>
</gene>
<reference evidence="2 3" key="1">
    <citation type="journal article" date="2020" name="ISME J.">
        <title>Comparative genomics reveals insights into cyanobacterial evolution and habitat adaptation.</title>
        <authorList>
            <person name="Chen M.Y."/>
            <person name="Teng W.K."/>
            <person name="Zhao L."/>
            <person name="Hu C.X."/>
            <person name="Zhou Y.K."/>
            <person name="Han B.P."/>
            <person name="Song L.R."/>
            <person name="Shu W.S."/>
        </authorList>
    </citation>
    <scope>NUCLEOTIDE SEQUENCE [LARGE SCALE GENOMIC DNA]</scope>
    <source>
        <strain evidence="2 3">FACHB-3921</strain>
    </source>
</reference>
<sequence>MAIASAGKLVGAYTSNCALFGLIWLFSDFLVKIRAIAVALRDFQLKKYPIAE</sequence>
<keyword evidence="1" id="KW-1133">Transmembrane helix</keyword>
<name>A0ABR8BIB8_9NOSO</name>
<comment type="caution">
    <text evidence="2">The sequence shown here is derived from an EMBL/GenBank/DDBJ whole genome shotgun (WGS) entry which is preliminary data.</text>
</comment>
<protein>
    <submittedName>
        <fullName evidence="2">Uncharacterized protein</fullName>
    </submittedName>
</protein>
<dbReference type="EMBL" id="JACJQL010000038">
    <property type="protein sequence ID" value="MBD2253858.1"/>
    <property type="molecule type" value="Genomic_DNA"/>
</dbReference>
<organism evidence="2 3">
    <name type="scientific">Nostoc parmelioides FACHB-3921</name>
    <dbReference type="NCBI Taxonomy" id="2692909"/>
    <lineage>
        <taxon>Bacteria</taxon>
        <taxon>Bacillati</taxon>
        <taxon>Cyanobacteriota</taxon>
        <taxon>Cyanophyceae</taxon>
        <taxon>Nostocales</taxon>
        <taxon>Nostocaceae</taxon>
        <taxon>Nostoc</taxon>
    </lineage>
</organism>
<evidence type="ECO:0000256" key="1">
    <source>
        <dbReference type="SAM" id="Phobius"/>
    </source>
</evidence>
<dbReference type="Proteomes" id="UP000621307">
    <property type="component" value="Unassembled WGS sequence"/>
</dbReference>
<evidence type="ECO:0000313" key="3">
    <source>
        <dbReference type="Proteomes" id="UP000621307"/>
    </source>
</evidence>
<dbReference type="RefSeq" id="WP_190569503.1">
    <property type="nucleotide sequence ID" value="NZ_JACJQL010000038.1"/>
</dbReference>
<keyword evidence="1" id="KW-0812">Transmembrane</keyword>
<accession>A0ABR8BIB8</accession>
<keyword evidence="3" id="KW-1185">Reference proteome</keyword>
<keyword evidence="1" id="KW-0472">Membrane</keyword>
<evidence type="ECO:0000313" key="2">
    <source>
        <dbReference type="EMBL" id="MBD2253858.1"/>
    </source>
</evidence>
<feature type="transmembrane region" description="Helical" evidence="1">
    <location>
        <begin position="12"/>
        <end position="31"/>
    </location>
</feature>
<proteinExistence type="predicted"/>